<comment type="caution">
    <text evidence="1">The sequence shown here is derived from an EMBL/GenBank/DDBJ whole genome shotgun (WGS) entry which is preliminary data.</text>
</comment>
<dbReference type="AlphaFoldDB" id="A0A0F9CQL3"/>
<evidence type="ECO:0000313" key="1">
    <source>
        <dbReference type="EMBL" id="KKK98871.1"/>
    </source>
</evidence>
<organism evidence="1">
    <name type="scientific">marine sediment metagenome</name>
    <dbReference type="NCBI Taxonomy" id="412755"/>
    <lineage>
        <taxon>unclassified sequences</taxon>
        <taxon>metagenomes</taxon>
        <taxon>ecological metagenomes</taxon>
    </lineage>
</organism>
<accession>A0A0F9CQL3</accession>
<reference evidence="1" key="1">
    <citation type="journal article" date="2015" name="Nature">
        <title>Complex archaea that bridge the gap between prokaryotes and eukaryotes.</title>
        <authorList>
            <person name="Spang A."/>
            <person name="Saw J.H."/>
            <person name="Jorgensen S.L."/>
            <person name="Zaremba-Niedzwiedzka K."/>
            <person name="Martijn J."/>
            <person name="Lind A.E."/>
            <person name="van Eijk R."/>
            <person name="Schleper C."/>
            <person name="Guy L."/>
            <person name="Ettema T.J."/>
        </authorList>
    </citation>
    <scope>NUCLEOTIDE SEQUENCE</scope>
</reference>
<sequence length="78" mass="9151">MNSLKYDLSTCLKLKLNLSLGQMSPYRVKKYKEIIPYLTETKIVRALEIVLDLQQKISGVWDYSSLFLKSLLELRKLK</sequence>
<gene>
    <name evidence="1" type="ORF">LCGC14_2638430</name>
</gene>
<protein>
    <submittedName>
        <fullName evidence="1">Uncharacterized protein</fullName>
    </submittedName>
</protein>
<dbReference type="EMBL" id="LAZR01045438">
    <property type="protein sequence ID" value="KKK98871.1"/>
    <property type="molecule type" value="Genomic_DNA"/>
</dbReference>
<proteinExistence type="predicted"/>
<name>A0A0F9CQL3_9ZZZZ</name>